<reference evidence="2" key="4">
    <citation type="submission" date="2025-08" db="UniProtKB">
        <authorList>
            <consortium name="Ensembl"/>
        </authorList>
    </citation>
    <scope>IDENTIFICATION</scope>
    <source>
        <strain evidence="2">C57BL/6J</strain>
    </source>
</reference>
<reference evidence="2" key="5">
    <citation type="submission" date="2025-09" db="UniProtKB">
        <authorList>
            <consortium name="Ensembl"/>
        </authorList>
    </citation>
    <scope>IDENTIFICATION</scope>
    <source>
        <strain evidence="2">C57BL/6J</strain>
    </source>
</reference>
<accession>D6RHM1</accession>
<protein>
    <submittedName>
        <fullName evidence="2">Tousled-like kinase 2 (Arabidopsis)</fullName>
    </submittedName>
</protein>
<keyword evidence="4" id="KW-1185">Reference proteome</keyword>
<dbReference type="Bgee" id="ENSMUSG00000020694">
    <property type="expression patterns" value="Expressed in undifferentiated genital tubercle and 263 other cell types or tissues"/>
</dbReference>
<dbReference type="AlphaFoldDB" id="D6RHM1"/>
<feature type="compositionally biased region" description="Polar residues" evidence="1">
    <location>
        <begin position="29"/>
        <end position="44"/>
    </location>
</feature>
<proteinExistence type="evidence at protein level"/>
<reference evidence="2 4" key="3">
    <citation type="journal article" date="2011" name="PLoS Biol.">
        <title>Modernizing reference genome assemblies.</title>
        <authorList>
            <person name="Church D.M."/>
            <person name="Schneider V.A."/>
            <person name="Graves T."/>
            <person name="Auger K."/>
            <person name="Cunningham F."/>
            <person name="Bouk N."/>
            <person name="Chen H.C."/>
            <person name="Agarwala R."/>
            <person name="McLaren W.M."/>
            <person name="Ritchie G.R."/>
            <person name="Albracht D."/>
            <person name="Kremitzki M."/>
            <person name="Rock S."/>
            <person name="Kotkiewicz H."/>
            <person name="Kremitzki C."/>
            <person name="Wollam A."/>
            <person name="Trani L."/>
            <person name="Fulton L."/>
            <person name="Fulton R."/>
            <person name="Matthews L."/>
            <person name="Whitehead S."/>
            <person name="Chow W."/>
            <person name="Torrance J."/>
            <person name="Dunn M."/>
            <person name="Harden G."/>
            <person name="Threadgold G."/>
            <person name="Wood J."/>
            <person name="Collins J."/>
            <person name="Heath P."/>
            <person name="Griffiths G."/>
            <person name="Pelan S."/>
            <person name="Grafham D."/>
            <person name="Eichler E.E."/>
            <person name="Weinstock G."/>
            <person name="Mardis E.R."/>
            <person name="Wilson R.K."/>
            <person name="Howe K."/>
            <person name="Flicek P."/>
            <person name="Hubbard T."/>
        </authorList>
    </citation>
    <scope>NUCLEOTIDE SEQUENCE [LARGE SCALE GENOMIC DNA]</scope>
    <source>
        <strain evidence="2 4">C57BL/6J</strain>
    </source>
</reference>
<keyword evidence="5" id="KW-1267">Proteomics identification</keyword>
<evidence type="ECO:0000313" key="2">
    <source>
        <dbReference type="Ensembl" id="ENSMUSP00000120944.2"/>
    </source>
</evidence>
<reference evidence="2 4" key="1">
    <citation type="journal article" date="2009" name="PLoS Biol.">
        <title>Lineage-specific biology revealed by a finished genome assembly of the mouse.</title>
        <authorList>
            <consortium name="Mouse Genome Sequencing Consortium"/>
            <person name="Church D.M."/>
            <person name="Goodstadt L."/>
            <person name="Hillier L.W."/>
            <person name="Zody M.C."/>
            <person name="Goldstein S."/>
            <person name="She X."/>
            <person name="Bult C.J."/>
            <person name="Agarwala R."/>
            <person name="Cherry J.L."/>
            <person name="DiCuccio M."/>
            <person name="Hlavina W."/>
            <person name="Kapustin Y."/>
            <person name="Meric P."/>
            <person name="Maglott D."/>
            <person name="Birtle Z."/>
            <person name="Marques A.C."/>
            <person name="Graves T."/>
            <person name="Zhou S."/>
            <person name="Teague B."/>
            <person name="Potamousis K."/>
            <person name="Churas C."/>
            <person name="Place M."/>
            <person name="Herschleb J."/>
            <person name="Runnheim R."/>
            <person name="Forrest D."/>
            <person name="Amos-Landgraf J."/>
            <person name="Schwartz D.C."/>
            <person name="Cheng Z."/>
            <person name="Lindblad-Toh K."/>
            <person name="Eichler E.E."/>
            <person name="Ponting C.P."/>
        </authorList>
    </citation>
    <scope>NUCLEOTIDE SEQUENCE [LARGE SCALE GENOMIC DNA]</scope>
    <source>
        <strain evidence="2 4">C57BL/6J</strain>
    </source>
</reference>
<dbReference type="VEuPathDB" id="HostDB:ENSMUSG00000020694"/>
<gene>
    <name evidence="2 3" type="primary">Tlk2</name>
</gene>
<dbReference type="ExpressionAtlas" id="D6RHM1">
    <property type="expression patterns" value="baseline and differential"/>
</dbReference>
<name>D6RHM1_MOUSE</name>
<evidence type="ECO:0000313" key="4">
    <source>
        <dbReference type="Proteomes" id="UP000000589"/>
    </source>
</evidence>
<dbReference type="MGI" id="MGI:1346023">
    <property type="gene designation" value="Tlk2"/>
</dbReference>
<dbReference type="HOGENOM" id="CLU_2145033_0_0_1"/>
<evidence type="ECO:0000313" key="3">
    <source>
        <dbReference type="MGI" id="MGI:1346023"/>
    </source>
</evidence>
<dbReference type="AGR" id="MGI:1346023"/>
<dbReference type="GeneTree" id="ENSGT00950000182984"/>
<dbReference type="Ensembl" id="ENSMUST00000126175.8">
    <property type="protein sequence ID" value="ENSMUSP00000120944.2"/>
    <property type="gene ID" value="ENSMUSG00000020694.18"/>
</dbReference>
<dbReference type="ProteomicsDB" id="366045"/>
<reference evidence="6" key="2">
    <citation type="journal article" date="2010" name="Cell">
        <title>A tissue-specific atlas of mouse protein phosphorylation and expression.</title>
        <authorList>
            <person name="Huttlin E.L."/>
            <person name="Jedrychowski M.P."/>
            <person name="Elias J.E."/>
            <person name="Goswami T."/>
            <person name="Rad R."/>
            <person name="Beausoleil S.A."/>
            <person name="Villen J."/>
            <person name="Haas W."/>
            <person name="Sowa M.E."/>
            <person name="Gygi S.P."/>
        </authorList>
    </citation>
    <scope>IDENTIFICATION BY MASS SPECTROMETRY [LARGE SCALE ANALYSIS]</scope>
</reference>
<feature type="region of interest" description="Disordered" evidence="1">
    <location>
        <begin position="24"/>
        <end position="79"/>
    </location>
</feature>
<dbReference type="Antibodypedia" id="31236">
    <property type="antibodies" value="371 antibodies from 31 providers"/>
</dbReference>
<evidence type="ECO:0007829" key="6">
    <source>
        <dbReference type="PubMed" id="21183079"/>
    </source>
</evidence>
<sequence>MMEELHSLDPRRQELLEARFTGVGVSKGPLNSESSNQSLCSVGSLSDKEVETPEKKQNDQRNRKRKAEPYDTSQASSRTASVWFRWQCSKGGLRRAVCSAHPHVSDVSKTAT</sequence>
<evidence type="ECO:0000256" key="1">
    <source>
        <dbReference type="SAM" id="MobiDB-lite"/>
    </source>
</evidence>
<dbReference type="Proteomes" id="UP000000589">
    <property type="component" value="Chromosome 11"/>
</dbReference>
<feature type="compositionally biased region" description="Basic and acidic residues" evidence="1">
    <location>
        <begin position="46"/>
        <end position="61"/>
    </location>
</feature>
<organism evidence="2 4">
    <name type="scientific">Mus musculus</name>
    <name type="common">Mouse</name>
    <dbReference type="NCBI Taxonomy" id="10090"/>
    <lineage>
        <taxon>Eukaryota</taxon>
        <taxon>Metazoa</taxon>
        <taxon>Chordata</taxon>
        <taxon>Craniata</taxon>
        <taxon>Vertebrata</taxon>
        <taxon>Euteleostomi</taxon>
        <taxon>Mammalia</taxon>
        <taxon>Eutheria</taxon>
        <taxon>Euarchontoglires</taxon>
        <taxon>Glires</taxon>
        <taxon>Rodentia</taxon>
        <taxon>Myomorpha</taxon>
        <taxon>Muroidea</taxon>
        <taxon>Muridae</taxon>
        <taxon>Murinae</taxon>
        <taxon>Mus</taxon>
        <taxon>Mus</taxon>
    </lineage>
</organism>
<evidence type="ECO:0007829" key="5">
    <source>
        <dbReference type="ProteomicsDB" id="D6RHM1"/>
    </source>
</evidence>